<proteinExistence type="inferred from homology"/>
<reference evidence="8" key="1">
    <citation type="submission" date="2020-06" db="EMBL/GenBank/DDBJ databases">
        <title>WGS assembly of Ceratodon purpureus strain R40.</title>
        <authorList>
            <person name="Carey S.B."/>
            <person name="Jenkins J."/>
            <person name="Shu S."/>
            <person name="Lovell J.T."/>
            <person name="Sreedasyam A."/>
            <person name="Maumus F."/>
            <person name="Tiley G.P."/>
            <person name="Fernandez-Pozo N."/>
            <person name="Barry K."/>
            <person name="Chen C."/>
            <person name="Wang M."/>
            <person name="Lipzen A."/>
            <person name="Daum C."/>
            <person name="Saski C.A."/>
            <person name="Payton A.C."/>
            <person name="Mcbreen J.C."/>
            <person name="Conrad R.E."/>
            <person name="Kollar L.M."/>
            <person name="Olsson S."/>
            <person name="Huttunen S."/>
            <person name="Landis J.B."/>
            <person name="Wickett N.J."/>
            <person name="Johnson M.G."/>
            <person name="Rensing S.A."/>
            <person name="Grimwood J."/>
            <person name="Schmutz J."/>
            <person name="Mcdaniel S.F."/>
        </authorList>
    </citation>
    <scope>NUCLEOTIDE SEQUENCE</scope>
    <source>
        <strain evidence="8">R40</strain>
    </source>
</reference>
<dbReference type="Proteomes" id="UP000822688">
    <property type="component" value="Chromosome 3"/>
</dbReference>
<organism evidence="8 9">
    <name type="scientific">Ceratodon purpureus</name>
    <name type="common">Fire moss</name>
    <name type="synonym">Dicranum purpureum</name>
    <dbReference type="NCBI Taxonomy" id="3225"/>
    <lineage>
        <taxon>Eukaryota</taxon>
        <taxon>Viridiplantae</taxon>
        <taxon>Streptophyta</taxon>
        <taxon>Embryophyta</taxon>
        <taxon>Bryophyta</taxon>
        <taxon>Bryophytina</taxon>
        <taxon>Bryopsida</taxon>
        <taxon>Dicranidae</taxon>
        <taxon>Pseudoditrichales</taxon>
        <taxon>Ditrichaceae</taxon>
        <taxon>Ceratodon</taxon>
    </lineage>
</organism>
<dbReference type="AlphaFoldDB" id="A0A8T0INJ8"/>
<evidence type="ECO:0000256" key="6">
    <source>
        <dbReference type="SAM" id="Coils"/>
    </source>
</evidence>
<name>A0A8T0INJ8_CERPU</name>
<dbReference type="Pfam" id="PF05633">
    <property type="entry name" value="ROH1-like"/>
    <property type="match status" value="2"/>
</dbReference>
<accession>A0A8T0INJ8</accession>
<keyword evidence="2" id="KW-0812">Transmembrane</keyword>
<feature type="chain" id="PRO_5035716641" description="Protein BYPASS-related" evidence="7">
    <location>
        <begin position="19"/>
        <end position="363"/>
    </location>
</feature>
<comment type="subcellular location">
    <subcellularLocation>
        <location evidence="1">Membrane</location>
        <topology evidence="1">Single-pass membrane protein</topology>
    </subcellularLocation>
</comment>
<sequence>MAQHGGASLLASLGAVLNLHFSLHRGGNTNNVASKRHPVLQEFETRLRDRLETLKVAGEEKSFLSIDWLLQAMSIVLATHANVEALIPESQLSLSMHRDDKWVDEYLDDSAKLLDVCNILKEGISEVEHYQMLVQFALHNLDNREISGAELKYSRARNALAECKEAIKRKDTEYRQGFPKSKLENCSSMLRTMGDKLVTPKGEEAMKGNGFLNAIYGAKVTTIFLCGLLVTALACKPKRPLTNLSVASHYKWSPALVSLQQRVKEETDKRKTKGSIALLRELDSVDASVQRLHEILDRHLTEKAFPLAREQATELKMEVEALRKHSADLGYGLQPLEVQVNELFRMLIASRLALLDIISSART</sequence>
<dbReference type="GO" id="GO:0016020">
    <property type="term" value="C:membrane"/>
    <property type="evidence" value="ECO:0007669"/>
    <property type="project" value="UniProtKB-SubCell"/>
</dbReference>
<gene>
    <name evidence="8" type="ORF">KC19_3G218500</name>
</gene>
<keyword evidence="7" id="KW-0732">Signal</keyword>
<dbReference type="EMBL" id="CM026423">
    <property type="protein sequence ID" value="KAG0584567.1"/>
    <property type="molecule type" value="Genomic_DNA"/>
</dbReference>
<evidence type="ECO:0000313" key="9">
    <source>
        <dbReference type="Proteomes" id="UP000822688"/>
    </source>
</evidence>
<comment type="similarity">
    <text evidence="5">Belongs to the ROH1 family.</text>
</comment>
<keyword evidence="9" id="KW-1185">Reference proteome</keyword>
<evidence type="ECO:0008006" key="10">
    <source>
        <dbReference type="Google" id="ProtNLM"/>
    </source>
</evidence>
<evidence type="ECO:0000256" key="4">
    <source>
        <dbReference type="ARBA" id="ARBA00023136"/>
    </source>
</evidence>
<keyword evidence="3" id="KW-1133">Transmembrane helix</keyword>
<keyword evidence="6" id="KW-0175">Coiled coil</keyword>
<dbReference type="OrthoDB" id="1878996at2759"/>
<dbReference type="PANTHER" id="PTHR31509">
    <property type="entry name" value="BPS1-LIKE PROTEIN"/>
    <property type="match status" value="1"/>
</dbReference>
<dbReference type="InterPro" id="IPR008511">
    <property type="entry name" value="ROH1-like"/>
</dbReference>
<evidence type="ECO:0000256" key="5">
    <source>
        <dbReference type="ARBA" id="ARBA00035114"/>
    </source>
</evidence>
<evidence type="ECO:0000256" key="1">
    <source>
        <dbReference type="ARBA" id="ARBA00004167"/>
    </source>
</evidence>
<evidence type="ECO:0000256" key="2">
    <source>
        <dbReference type="ARBA" id="ARBA00022692"/>
    </source>
</evidence>
<feature type="signal peptide" evidence="7">
    <location>
        <begin position="1"/>
        <end position="18"/>
    </location>
</feature>
<evidence type="ECO:0000313" key="8">
    <source>
        <dbReference type="EMBL" id="KAG0584567.1"/>
    </source>
</evidence>
<feature type="coiled-coil region" evidence="6">
    <location>
        <begin position="146"/>
        <end position="173"/>
    </location>
</feature>
<protein>
    <recommendedName>
        <fullName evidence="10">Protein BYPASS-related</fullName>
    </recommendedName>
</protein>
<comment type="caution">
    <text evidence="8">The sequence shown here is derived from an EMBL/GenBank/DDBJ whole genome shotgun (WGS) entry which is preliminary data.</text>
</comment>
<evidence type="ECO:0000256" key="3">
    <source>
        <dbReference type="ARBA" id="ARBA00022989"/>
    </source>
</evidence>
<evidence type="ECO:0000256" key="7">
    <source>
        <dbReference type="SAM" id="SignalP"/>
    </source>
</evidence>
<keyword evidence="4" id="KW-0472">Membrane</keyword>